<proteinExistence type="predicted"/>
<feature type="compositionally biased region" description="Polar residues" evidence="1">
    <location>
        <begin position="862"/>
        <end position="871"/>
    </location>
</feature>
<feature type="region of interest" description="Disordered" evidence="1">
    <location>
        <begin position="822"/>
        <end position="879"/>
    </location>
</feature>
<dbReference type="RefSeq" id="WP_096567230.1">
    <property type="nucleotide sequence ID" value="NZ_JAQMTI010000091.1"/>
</dbReference>
<reference evidence="2 3" key="1">
    <citation type="submission" date="2023-01" db="EMBL/GenBank/DDBJ databases">
        <title>Genomes from the Australian National Cyanobacteria Reference Collection.</title>
        <authorList>
            <person name="Willis A."/>
            <person name="Lee E.M.F."/>
        </authorList>
    </citation>
    <scope>NUCLEOTIDE SEQUENCE [LARGE SCALE GENOMIC DNA]</scope>
    <source>
        <strain evidence="2 3">CS-549</strain>
    </source>
</reference>
<dbReference type="InterPro" id="IPR007555">
    <property type="entry name" value="DUF499"/>
</dbReference>
<keyword evidence="3" id="KW-1185">Reference proteome</keyword>
<accession>A0ABT4ZNT3</accession>
<dbReference type="Pfam" id="PF04465">
    <property type="entry name" value="DUF499"/>
    <property type="match status" value="1"/>
</dbReference>
<name>A0ABT4ZNT3_9CYAN</name>
<dbReference type="EMBL" id="JAQMTI010000091">
    <property type="protein sequence ID" value="MDB9441061.1"/>
    <property type="molecule type" value="Genomic_DNA"/>
</dbReference>
<protein>
    <submittedName>
        <fullName evidence="2">DUF499 domain-containing protein</fullName>
    </submittedName>
</protein>
<evidence type="ECO:0000313" key="2">
    <source>
        <dbReference type="EMBL" id="MDB9441061.1"/>
    </source>
</evidence>
<evidence type="ECO:0000313" key="3">
    <source>
        <dbReference type="Proteomes" id="UP001211711"/>
    </source>
</evidence>
<comment type="caution">
    <text evidence="2">The sequence shown here is derived from an EMBL/GenBank/DDBJ whole genome shotgun (WGS) entry which is preliminary data.</text>
</comment>
<organism evidence="2 3">
    <name type="scientific">Sphaerospermopsis kisseleviana CS-549</name>
    <dbReference type="NCBI Taxonomy" id="3021783"/>
    <lineage>
        <taxon>Bacteria</taxon>
        <taxon>Bacillati</taxon>
        <taxon>Cyanobacteriota</taxon>
        <taxon>Cyanophyceae</taxon>
        <taxon>Nostocales</taxon>
        <taxon>Aphanizomenonaceae</taxon>
        <taxon>Sphaerospermopsis</taxon>
        <taxon>Sphaerospermopsis kisseleviana</taxon>
    </lineage>
</organism>
<feature type="compositionally biased region" description="Low complexity" evidence="1">
    <location>
        <begin position="822"/>
        <end position="841"/>
    </location>
</feature>
<gene>
    <name evidence="2" type="ORF">PN497_06745</name>
</gene>
<dbReference type="Proteomes" id="UP001211711">
    <property type="component" value="Unassembled WGS sequence"/>
</dbReference>
<evidence type="ECO:0000256" key="1">
    <source>
        <dbReference type="SAM" id="MobiDB-lite"/>
    </source>
</evidence>
<sequence>MATIKPWYKIDGLTPREDLREGKPLDAAEFAVHLDQVRNQKAPADYQQPERFFERTYLTKYLTEFSAQVVRRLSGEKTETSAIFNLSTQFGGGKTHALTLLYHLAKGGAIANNWTGVQKILQKAGISSVPKAAVAVFVGTEFDSLNGRGGNDGTPLRKTPWGEIAYQLGGENALAILAQHEAEFIEPKGDVIKQFLPKDQPCLILMDEIINYVSSYRGKGYHNSLYNFIQALSETARGLDNVVLVVSIPASEMEYTSADEGDEQRFKKMLDRVGKPIIMSAEAETSEIIRRRLFEWDAGAVSADGRIMLPKDAINTCNEYADWVLDHRQQLPNWFPVDNPREAFYATYPFHPSVLSVFERKWQVLPRFQRTRGVLRLLALWVSNAYQQGYQVAHRDPLITLGTAPLDNPQFRAAVFGQLGEDRLEGAVTTDICGKKDSHAIRLDMAADDQIKKARLHRKVTTTIFFESNGGILRAESTIPEIRLAVAEPSLDIGNVETVLETLATDCYYLSIEKNKYRFSLSPNLNKILADRRANVQSSRITERVKAEIKKVFTSHPGIQLIYFPENSSTISSRPVLTLAILAPEHSIQDSQTLKMIESMTKECGTSDRTFKSGIIWAVADTDTKLREEARKVLAWEDIRDEEQGLDENQNRQLGENLKKCESNLKESVWNAYKYVALLGKDNKIRVIDFGQVNSSQADKLVNLIINKLRQSDDVIDIINPRFLSRNWPPAFTEWSTKAVRDAFFASPLFPRLLNSDAVKEAISRGVKDGTLAYVGKTSNGYEPFHYQCTFTSAEVEISEDMFIITQETAAAYQTALAASVTVSETPSTTPQTEPTGTYTPANTNSSSAPITNTVGEKPASYVSNNTNQPQDEPEPTKEPEIITPVALPKLLKWSGVITPQKWMNFYTKVLTKFATNKDLKLTLKVEVLVEGEIATQKIEETKVALSELGLNNDVETDIHENR</sequence>
<feature type="compositionally biased region" description="Polar residues" evidence="1">
    <location>
        <begin position="842"/>
        <end position="855"/>
    </location>
</feature>